<evidence type="ECO:0000313" key="3">
    <source>
        <dbReference type="Proteomes" id="UP000797356"/>
    </source>
</evidence>
<accession>A0A8K0IES4</accession>
<dbReference type="EMBL" id="CM017878">
    <property type="protein sequence ID" value="KAG1354525.1"/>
    <property type="molecule type" value="Genomic_DNA"/>
</dbReference>
<protein>
    <submittedName>
        <fullName evidence="2">Uncharacterized protein</fullName>
    </submittedName>
</protein>
<feature type="chain" id="PRO_5035477292" evidence="1">
    <location>
        <begin position="27"/>
        <end position="90"/>
    </location>
</feature>
<dbReference type="Proteomes" id="UP000797356">
    <property type="component" value="Chromosome 7"/>
</dbReference>
<organism evidence="2 3">
    <name type="scientific">Cocos nucifera</name>
    <name type="common">Coconut palm</name>
    <dbReference type="NCBI Taxonomy" id="13894"/>
    <lineage>
        <taxon>Eukaryota</taxon>
        <taxon>Viridiplantae</taxon>
        <taxon>Streptophyta</taxon>
        <taxon>Embryophyta</taxon>
        <taxon>Tracheophyta</taxon>
        <taxon>Spermatophyta</taxon>
        <taxon>Magnoliopsida</taxon>
        <taxon>Liliopsida</taxon>
        <taxon>Arecaceae</taxon>
        <taxon>Arecoideae</taxon>
        <taxon>Cocoseae</taxon>
        <taxon>Attaleinae</taxon>
        <taxon>Cocos</taxon>
    </lineage>
</organism>
<comment type="caution">
    <text evidence="2">The sequence shown here is derived from an EMBL/GenBank/DDBJ whole genome shotgun (WGS) entry which is preliminary data.</text>
</comment>
<name>A0A8K0IES4_COCNU</name>
<proteinExistence type="predicted"/>
<feature type="signal peptide" evidence="1">
    <location>
        <begin position="1"/>
        <end position="26"/>
    </location>
</feature>
<evidence type="ECO:0000256" key="1">
    <source>
        <dbReference type="SAM" id="SignalP"/>
    </source>
</evidence>
<keyword evidence="3" id="KW-1185">Reference proteome</keyword>
<gene>
    <name evidence="2" type="ORF">COCNU_07G006370</name>
</gene>
<reference evidence="2" key="1">
    <citation type="journal article" date="2017" name="Gigascience">
        <title>The genome draft of coconut (Cocos nucifera).</title>
        <authorList>
            <person name="Xiao Y."/>
            <person name="Xu P."/>
            <person name="Fan H."/>
            <person name="Baudouin L."/>
            <person name="Xia W."/>
            <person name="Bocs S."/>
            <person name="Xu J."/>
            <person name="Li Q."/>
            <person name="Guo A."/>
            <person name="Zhou L."/>
            <person name="Li J."/>
            <person name="Wu Y."/>
            <person name="Ma Z."/>
            <person name="Armero A."/>
            <person name="Issali A.E."/>
            <person name="Liu N."/>
            <person name="Peng M."/>
            <person name="Yang Y."/>
        </authorList>
    </citation>
    <scope>NUCLEOTIDE SEQUENCE</scope>
    <source>
        <tissue evidence="2">Spear leaf of Hainan Tall coconut</tissue>
    </source>
</reference>
<dbReference type="AlphaFoldDB" id="A0A8K0IES4"/>
<dbReference type="OrthoDB" id="753354at2759"/>
<reference evidence="2" key="2">
    <citation type="submission" date="2019-07" db="EMBL/GenBank/DDBJ databases">
        <authorList>
            <person name="Yang Y."/>
            <person name="Bocs S."/>
            <person name="Baudouin L."/>
        </authorList>
    </citation>
    <scope>NUCLEOTIDE SEQUENCE</scope>
    <source>
        <tissue evidence="2">Spear leaf of Hainan Tall coconut</tissue>
    </source>
</reference>
<sequence length="90" mass="9574">MAAGIRVVSMVMAATLLLFMVMAARSDWLGDYASNVRCCTDIPEGLCDPSDPLANNACRDVCHYGSCSKGGQCEYRGSGLGFGRVCHCNC</sequence>
<keyword evidence="1" id="KW-0732">Signal</keyword>
<evidence type="ECO:0000313" key="2">
    <source>
        <dbReference type="EMBL" id="KAG1354525.1"/>
    </source>
</evidence>